<sequence>MRALPVRRLATTTLCAALLLGTAGPALASVGDASRDQARTAPRAPAAPDPLAQVQQLINIEGVLKAVSELLTAVLKAPGNKLSPEDVKKHTEALKKALEAAAKPPAKGATEAVPKTATEAVPKTVTGVAARADKAPLDPKADAVAALQKAVDALLKAATAGDIKAVAAQVPTILTGVVNFLVASITGGGLPAPALPETPALPKTPAL</sequence>
<evidence type="ECO:0000256" key="1">
    <source>
        <dbReference type="SAM" id="SignalP"/>
    </source>
</evidence>
<reference evidence="2 3" key="1">
    <citation type="submission" date="2018-05" db="EMBL/GenBank/DDBJ databases">
        <title>Streptomyces venezuelae.</title>
        <authorList>
            <person name="Kim W."/>
            <person name="Lee N."/>
            <person name="Cho B.-K."/>
        </authorList>
    </citation>
    <scope>NUCLEOTIDE SEQUENCE [LARGE SCALE GENOMIC DNA]</scope>
    <source>
        <strain evidence="2 3">ATCC 14585</strain>
    </source>
</reference>
<protein>
    <recommendedName>
        <fullName evidence="4">Secreted protein</fullName>
    </recommendedName>
</protein>
<accession>A0A5P2CJD7</accession>
<evidence type="ECO:0000313" key="3">
    <source>
        <dbReference type="Proteomes" id="UP000324015"/>
    </source>
</evidence>
<feature type="signal peptide" evidence="1">
    <location>
        <begin position="1"/>
        <end position="28"/>
    </location>
</feature>
<proteinExistence type="predicted"/>
<keyword evidence="1" id="KW-0732">Signal</keyword>
<feature type="chain" id="PRO_5024816175" description="Secreted protein" evidence="1">
    <location>
        <begin position="29"/>
        <end position="207"/>
    </location>
</feature>
<gene>
    <name evidence="2" type="ORF">DEJ49_19500</name>
</gene>
<name>A0A5P2CJD7_STRVZ</name>
<dbReference type="EMBL" id="CP029191">
    <property type="protein sequence ID" value="QES42885.1"/>
    <property type="molecule type" value="Genomic_DNA"/>
</dbReference>
<evidence type="ECO:0008006" key="4">
    <source>
        <dbReference type="Google" id="ProtNLM"/>
    </source>
</evidence>
<dbReference type="RefSeq" id="WP_150185305.1">
    <property type="nucleotide sequence ID" value="NZ_CP029191.1"/>
</dbReference>
<dbReference type="Proteomes" id="UP000324015">
    <property type="component" value="Chromosome"/>
</dbReference>
<organism evidence="2 3">
    <name type="scientific">Streptomyces venezuelae</name>
    <dbReference type="NCBI Taxonomy" id="54571"/>
    <lineage>
        <taxon>Bacteria</taxon>
        <taxon>Bacillati</taxon>
        <taxon>Actinomycetota</taxon>
        <taxon>Actinomycetes</taxon>
        <taxon>Kitasatosporales</taxon>
        <taxon>Streptomycetaceae</taxon>
        <taxon>Streptomyces</taxon>
    </lineage>
</organism>
<dbReference type="AlphaFoldDB" id="A0A5P2CJD7"/>
<evidence type="ECO:0000313" key="2">
    <source>
        <dbReference type="EMBL" id="QES42885.1"/>
    </source>
</evidence>